<evidence type="ECO:0000256" key="10">
    <source>
        <dbReference type="RuleBase" id="RU003732"/>
    </source>
</evidence>
<dbReference type="EMBL" id="GEDC01021509">
    <property type="protein sequence ID" value="JAS15789.1"/>
    <property type="molecule type" value="Transcribed_RNA"/>
</dbReference>
<gene>
    <name evidence="13" type="ORF">g.36588</name>
</gene>
<keyword evidence="3 10" id="KW-0813">Transport</keyword>
<feature type="transmembrane region" description="Helical" evidence="12">
    <location>
        <begin position="666"/>
        <end position="687"/>
    </location>
</feature>
<evidence type="ECO:0000256" key="6">
    <source>
        <dbReference type="ARBA" id="ARBA00022989"/>
    </source>
</evidence>
<feature type="transmembrane region" description="Helical" evidence="12">
    <location>
        <begin position="590"/>
        <end position="615"/>
    </location>
</feature>
<feature type="binding site" evidence="8">
    <location>
        <position position="537"/>
    </location>
    <ligand>
        <name>Na(+)</name>
        <dbReference type="ChEBI" id="CHEBI:29101"/>
        <label>1</label>
    </ligand>
</feature>
<feature type="transmembrane region" description="Helical" evidence="12">
    <location>
        <begin position="422"/>
        <end position="440"/>
    </location>
</feature>
<evidence type="ECO:0000256" key="2">
    <source>
        <dbReference type="ARBA" id="ARBA00006459"/>
    </source>
</evidence>
<keyword evidence="8" id="KW-0479">Metal-binding</keyword>
<comment type="subcellular location">
    <subcellularLocation>
        <location evidence="1">Membrane</location>
        <topology evidence="1">Multi-pass membrane protein</topology>
    </subcellularLocation>
</comment>
<feature type="transmembrane region" description="Helical" evidence="12">
    <location>
        <begin position="526"/>
        <end position="552"/>
    </location>
</feature>
<keyword evidence="5 10" id="KW-0769">Symport</keyword>
<feature type="transmembrane region" description="Helical" evidence="12">
    <location>
        <begin position="284"/>
        <end position="304"/>
    </location>
</feature>
<feature type="transmembrane region" description="Helical" evidence="12">
    <location>
        <begin position="749"/>
        <end position="771"/>
    </location>
</feature>
<keyword evidence="4 10" id="KW-0812">Transmembrane</keyword>
<dbReference type="PROSITE" id="PS00610">
    <property type="entry name" value="NA_NEUROTRAN_SYMP_1"/>
    <property type="match status" value="1"/>
</dbReference>
<organism evidence="13">
    <name type="scientific">Clastoptera arizonana</name>
    <name type="common">Arizona spittle bug</name>
    <dbReference type="NCBI Taxonomy" id="38151"/>
    <lineage>
        <taxon>Eukaryota</taxon>
        <taxon>Metazoa</taxon>
        <taxon>Ecdysozoa</taxon>
        <taxon>Arthropoda</taxon>
        <taxon>Hexapoda</taxon>
        <taxon>Insecta</taxon>
        <taxon>Pterygota</taxon>
        <taxon>Neoptera</taxon>
        <taxon>Paraneoptera</taxon>
        <taxon>Hemiptera</taxon>
        <taxon>Auchenorrhyncha</taxon>
        <taxon>Cercopoidea</taxon>
        <taxon>Clastopteridae</taxon>
        <taxon>Clastoptera</taxon>
    </lineage>
</organism>
<dbReference type="GO" id="GO:0005283">
    <property type="term" value="F:amino acid:sodium symporter activity"/>
    <property type="evidence" value="ECO:0007669"/>
    <property type="project" value="TreeGrafter"/>
</dbReference>
<feature type="transmembrane region" description="Helical" evidence="12">
    <location>
        <begin position="449"/>
        <end position="469"/>
    </location>
</feature>
<feature type="transmembrane region" description="Helical" evidence="12">
    <location>
        <begin position="498"/>
        <end position="519"/>
    </location>
</feature>
<feature type="transmembrane region" description="Helical" evidence="12">
    <location>
        <begin position="255"/>
        <end position="272"/>
    </location>
</feature>
<proteinExistence type="inferred from homology"/>
<comment type="similarity">
    <text evidence="2 10">Belongs to the sodium:neurotransmitter symporter (SNF) (TC 2.A.22) family.</text>
</comment>
<feature type="binding site" evidence="8">
    <location>
        <position position="270"/>
    </location>
    <ligand>
        <name>Na(+)</name>
        <dbReference type="ChEBI" id="CHEBI:29101"/>
        <label>1</label>
    </ligand>
</feature>
<keyword evidence="6 12" id="KW-1133">Transmembrane helix</keyword>
<feature type="compositionally biased region" description="Basic and acidic residues" evidence="11">
    <location>
        <begin position="56"/>
        <end position="68"/>
    </location>
</feature>
<feature type="disulfide bond" evidence="9">
    <location>
        <begin position="369"/>
        <end position="378"/>
    </location>
</feature>
<dbReference type="PROSITE" id="PS50267">
    <property type="entry name" value="NA_NEUROTRAN_SYMP_3"/>
    <property type="match status" value="1"/>
</dbReference>
<evidence type="ECO:0000256" key="1">
    <source>
        <dbReference type="ARBA" id="ARBA00004141"/>
    </source>
</evidence>
<feature type="binding site" evidence="8">
    <location>
        <position position="266"/>
    </location>
    <ligand>
        <name>Na(+)</name>
        <dbReference type="ChEBI" id="CHEBI:29101"/>
        <label>1</label>
    </ligand>
</feature>
<dbReference type="InterPro" id="IPR037272">
    <property type="entry name" value="SNS_sf"/>
</dbReference>
<dbReference type="GO" id="GO:0005886">
    <property type="term" value="C:plasma membrane"/>
    <property type="evidence" value="ECO:0007669"/>
    <property type="project" value="TreeGrafter"/>
</dbReference>
<feature type="binding site" evidence="8">
    <location>
        <position position="263"/>
    </location>
    <ligand>
        <name>Na(+)</name>
        <dbReference type="ChEBI" id="CHEBI:29101"/>
        <label>1</label>
    </ligand>
</feature>
<keyword evidence="7 12" id="KW-0472">Membrane</keyword>
<feature type="transmembrane region" description="Helical" evidence="12">
    <location>
        <begin position="707"/>
        <end position="729"/>
    </location>
</feature>
<dbReference type="GO" id="GO:0089718">
    <property type="term" value="P:amino acid import across plasma membrane"/>
    <property type="evidence" value="ECO:0007669"/>
    <property type="project" value="TreeGrafter"/>
</dbReference>
<dbReference type="PRINTS" id="PR00176">
    <property type="entry name" value="NANEUSMPORT"/>
</dbReference>
<dbReference type="AlphaFoldDB" id="A0A1B6CQI5"/>
<feature type="region of interest" description="Disordered" evidence="11">
    <location>
        <begin position="1"/>
        <end position="68"/>
    </location>
</feature>
<name>A0A1B6CQI5_9HEMI</name>
<dbReference type="InterPro" id="IPR000175">
    <property type="entry name" value="Na/ntran_symport"/>
</dbReference>
<evidence type="ECO:0000256" key="7">
    <source>
        <dbReference type="ARBA" id="ARBA00023136"/>
    </source>
</evidence>
<evidence type="ECO:0000256" key="12">
    <source>
        <dbReference type="SAM" id="Phobius"/>
    </source>
</evidence>
<evidence type="ECO:0000256" key="3">
    <source>
        <dbReference type="ARBA" id="ARBA00022448"/>
    </source>
</evidence>
<evidence type="ECO:0000256" key="8">
    <source>
        <dbReference type="PIRSR" id="PIRSR600175-1"/>
    </source>
</evidence>
<keyword evidence="8" id="KW-0915">Sodium</keyword>
<feature type="binding site" evidence="8">
    <location>
        <position position="505"/>
    </location>
    <ligand>
        <name>Na(+)</name>
        <dbReference type="ChEBI" id="CHEBI:29101"/>
        <label>1</label>
    </ligand>
</feature>
<evidence type="ECO:0000256" key="9">
    <source>
        <dbReference type="PIRSR" id="PIRSR600175-2"/>
    </source>
</evidence>
<feature type="binding site" evidence="8">
    <location>
        <position position="602"/>
    </location>
    <ligand>
        <name>Na(+)</name>
        <dbReference type="ChEBI" id="CHEBI:29101"/>
        <label>1</label>
    </ligand>
</feature>
<evidence type="ECO:0000256" key="5">
    <source>
        <dbReference type="ARBA" id="ARBA00022847"/>
    </source>
</evidence>
<reference evidence="13" key="1">
    <citation type="submission" date="2015-12" db="EMBL/GenBank/DDBJ databases">
        <title>De novo transcriptome assembly of four potential Pierce s Disease insect vectors from Arizona vineyards.</title>
        <authorList>
            <person name="Tassone E.E."/>
        </authorList>
    </citation>
    <scope>NUCLEOTIDE SEQUENCE</scope>
</reference>
<feature type="region of interest" description="Disordered" evidence="11">
    <location>
        <begin position="90"/>
        <end position="117"/>
    </location>
</feature>
<evidence type="ECO:0000256" key="4">
    <source>
        <dbReference type="ARBA" id="ARBA00022692"/>
    </source>
</evidence>
<dbReference type="GO" id="GO:0046872">
    <property type="term" value="F:metal ion binding"/>
    <property type="evidence" value="ECO:0007669"/>
    <property type="project" value="UniProtKB-KW"/>
</dbReference>
<dbReference type="PANTHER" id="PTHR11616">
    <property type="entry name" value="SODIUM/CHLORIDE DEPENDENT TRANSPORTER"/>
    <property type="match status" value="1"/>
</dbReference>
<keyword evidence="9" id="KW-1015">Disulfide bond</keyword>
<accession>A0A1B6CQI5</accession>
<feature type="binding site" evidence="8">
    <location>
        <position position="606"/>
    </location>
    <ligand>
        <name>Na(+)</name>
        <dbReference type="ChEBI" id="CHEBI:29101"/>
        <label>1</label>
    </ligand>
</feature>
<dbReference type="Pfam" id="PF00209">
    <property type="entry name" value="SNF"/>
    <property type="match status" value="1"/>
</dbReference>
<feature type="compositionally biased region" description="Polar residues" evidence="11">
    <location>
        <begin position="40"/>
        <end position="49"/>
    </location>
</feature>
<dbReference type="SUPFAM" id="SSF161070">
    <property type="entry name" value="SNF-like"/>
    <property type="match status" value="1"/>
</dbReference>
<protein>
    <recommendedName>
        <fullName evidence="10">Transporter</fullName>
    </recommendedName>
</protein>
<sequence>MALLNNNTKHNSKLTDANHTPKLRQKNAHHLTIAPEQHEGSPTPSTPRSVHSAKAPLKEKPLKEERRLLGSHQKIVVVPKAESAVRNPIKLTVGSTSSDSSDEKMTPPSRGPTHPLKKKAFVARSTSWKPGRVVGASPSLRSLKNAHYEIGHGNMRSNASWASFTFHEGPNSNFLRPMSDVISIRSLASIGMGSTDGKKLTIRRVPTSPNELLNIVEPNRLVDDDDFSSCSSFSGTLSESGTHYRPRREHWGNKLQFILACVGYCVGLGNIWRFPYFCYKSGGGAFLVPYFLILIICGIPLLYMELAIGQFTKRGPIGALAQLCPLFKGAGLSSVMVSFFISTYYNVIIAYCLYYFCTSFRSDTPWTECENRWNSKHCWEPSQFTSRNISRPDNSKTPAEEFYNRKVLQITSGIETFGLVRWELAACLFVAWIIVYFALWKSVRSSGRVLYFTATLPFVLVLAFLGRSLTLEGADAGLQYFFKPNWILLLDAKVWVNAAAQNFNSIGIAFGSVISFASYNRYGNQILVDAVAVSMINAVTSLIVGIFAFATIGNIAREHSKSVESVISDGPGLVFVLYPQAMAKMPFSNFWAILFFFMLLCLGLNSQFAIVEVVVTSIQDAFPNFIKRKLVCHEILVLVVCFVSFLLGLPNIMQGGIYFFQLMDHYIVSTSIVYIAFFEVLAIAWIYGTDRLSKVVQHMTGRYPSLYFRFCWLIAAPLLILCVVVFSIVDYEPPTYNNGTYKYPVWSQILGWSITAMILLCIPVVALYAIFKAEGNTICEKLLSTITPRVDDVSTANSIADIGNELQEVKTTLMDAKVPPNITVKGRDQRIEIMKR</sequence>
<dbReference type="PANTHER" id="PTHR11616:SF303">
    <property type="entry name" value="SODIUM- AND CHLORIDE-DEPENDENT GABA TRANSPORTER INE"/>
    <property type="match status" value="1"/>
</dbReference>
<feature type="transmembrane region" description="Helical" evidence="12">
    <location>
        <begin position="335"/>
        <end position="356"/>
    </location>
</feature>
<evidence type="ECO:0000256" key="11">
    <source>
        <dbReference type="SAM" id="MobiDB-lite"/>
    </source>
</evidence>
<evidence type="ECO:0000313" key="13">
    <source>
        <dbReference type="EMBL" id="JAS15789.1"/>
    </source>
</evidence>
<feature type="compositionally biased region" description="Polar residues" evidence="11">
    <location>
        <begin position="1"/>
        <end position="18"/>
    </location>
</feature>
<feature type="transmembrane region" description="Helical" evidence="12">
    <location>
        <begin position="635"/>
        <end position="660"/>
    </location>
</feature>